<evidence type="ECO:0000313" key="3">
    <source>
        <dbReference type="EMBL" id="OCT47232.1"/>
    </source>
</evidence>
<feature type="compositionally biased region" description="Acidic residues" evidence="1">
    <location>
        <begin position="252"/>
        <end position="264"/>
    </location>
</feature>
<dbReference type="AlphaFoldDB" id="A0A1C1CFI1"/>
<dbReference type="PANTHER" id="PTHR43828:SF5">
    <property type="entry name" value="TRANSCRIPTIONAL REPRESSOR XBP1"/>
    <property type="match status" value="1"/>
</dbReference>
<dbReference type="VEuPathDB" id="FungiDB:CLCR_02262"/>
<feature type="region of interest" description="Disordered" evidence="1">
    <location>
        <begin position="548"/>
        <end position="612"/>
    </location>
</feature>
<dbReference type="PROSITE" id="PS51299">
    <property type="entry name" value="HTH_APSES"/>
    <property type="match status" value="1"/>
</dbReference>
<feature type="compositionally biased region" description="Polar residues" evidence="1">
    <location>
        <begin position="226"/>
        <end position="235"/>
    </location>
</feature>
<dbReference type="GO" id="GO:0033309">
    <property type="term" value="C:SBF transcription complex"/>
    <property type="evidence" value="ECO:0007669"/>
    <property type="project" value="TreeGrafter"/>
</dbReference>
<dbReference type="OrthoDB" id="4142615at2759"/>
<dbReference type="VEuPathDB" id="FungiDB:G647_02196"/>
<dbReference type="eggNOG" id="ENOG502S1IW">
    <property type="taxonomic scope" value="Eukaryota"/>
</dbReference>
<protein>
    <recommendedName>
        <fullName evidence="2">HTH APSES-type domain-containing protein</fullName>
    </recommendedName>
</protein>
<dbReference type="InterPro" id="IPR003163">
    <property type="entry name" value="Tscrpt_reg_HTH_APSES-type"/>
</dbReference>
<feature type="region of interest" description="Disordered" evidence="1">
    <location>
        <begin position="92"/>
        <end position="279"/>
    </location>
</feature>
<evidence type="ECO:0000259" key="2">
    <source>
        <dbReference type="PROSITE" id="PS51299"/>
    </source>
</evidence>
<dbReference type="PANTHER" id="PTHR43828">
    <property type="entry name" value="ASPARAGINASE"/>
    <property type="match status" value="1"/>
</dbReference>
<feature type="compositionally biased region" description="Basic and acidic residues" evidence="1">
    <location>
        <begin position="265"/>
        <end position="274"/>
    </location>
</feature>
<dbReference type="GO" id="GO:0030907">
    <property type="term" value="C:MBF transcription complex"/>
    <property type="evidence" value="ECO:0007669"/>
    <property type="project" value="TreeGrafter"/>
</dbReference>
<feature type="domain" description="HTH APSES-type" evidence="2">
    <location>
        <begin position="1"/>
        <end position="62"/>
    </location>
</feature>
<comment type="caution">
    <text evidence="3">The sequence shown here is derived from an EMBL/GenBank/DDBJ whole genome shotgun (WGS) entry which is preliminary data.</text>
</comment>
<dbReference type="Proteomes" id="UP000094526">
    <property type="component" value="Unassembled WGS sequence"/>
</dbReference>
<accession>A0A1C1CFI1</accession>
<feature type="compositionally biased region" description="Basic residues" evidence="1">
    <location>
        <begin position="600"/>
        <end position="610"/>
    </location>
</feature>
<sequence>MLARNPGLKELCHSITGGALVAQGYWIPYEAAKAVAATFCWHIRYALTPVFGKDFPSICLPPNNENFGSMQIDPEITKYCAAQAWHYRELETQATPGPSPGLPRPRTPQTPKARPQLRKILPKPYKETDSTSEYSTDTGSEDKYELSSPSPQIAFTNPWSSVNSPRSPSPRVSFTNPWSPASTTRSSSPHGTSRKGRNAANIPRSHTPLDLLPPPLKPLHTAPSALLTSTTNKAAPTTPAVSPRSDVHRMDVDEDYDAGSDDSDGGLREKDGIARKKSSRGLTETKAAYVLMKLKTQTQFPKRDFRSLKRRASACKSWFSFHSDSSELTSSPLTMSNTAGFPHNRLYTCRYWALGPECPNMDAFRTVSCDFAHYDTGDLASHVQQRGTCLAWKQYGFCGRGVGCWYEHRDTGVTGLYQGTVELDGLELQVADAAAKAGFNTYNHEALFDLIWAVKRLALRAGASRLRSVPPPPKDPIYPDRYRPSGIGDNTKKKRRPLTIHPPPNRAVELKFHPIKPLMRKRPLEDADRGRADKVIDLTAGSDIEDLIDLTNPSGNTSKRQKVAANKHTKPRPSTGLGTFKGLNASSTPIPPAWDAQSKSQRKRGGRRAKAAQAIPRVPLTAANAVPMVPKKPLTAEEEIAKQLLLAKTRLEEATTNMNNCQATMKALFDRHYAIFDNDETMMALQKLSNHMNKVYDGGKDGAGEIDKAMALLNIRKDGAGNEGSSVI</sequence>
<feature type="compositionally biased region" description="Low complexity" evidence="1">
    <location>
        <begin position="157"/>
        <end position="173"/>
    </location>
</feature>
<feature type="compositionally biased region" description="Polar residues" evidence="1">
    <location>
        <begin position="174"/>
        <end position="191"/>
    </location>
</feature>
<dbReference type="STRING" id="86049.A0A1C1CFI1"/>
<dbReference type="VEuPathDB" id="FungiDB:G647_02197"/>
<dbReference type="InterPro" id="IPR051642">
    <property type="entry name" value="SWI6-like"/>
</dbReference>
<reference evidence="4" key="1">
    <citation type="submission" date="2015-07" db="EMBL/GenBank/DDBJ databases">
        <authorList>
            <person name="Teixeira M.M."/>
            <person name="Souza R.C."/>
            <person name="Almeida L.G."/>
            <person name="Vicente V.A."/>
            <person name="de Hoog S."/>
            <person name="Bocca A.L."/>
            <person name="de Almeida S.R."/>
            <person name="Vasconcelos A.T."/>
            <person name="Felipe M.S."/>
        </authorList>
    </citation>
    <scope>NUCLEOTIDE SEQUENCE [LARGE SCALE GENOMIC DNA]</scope>
    <source>
        <strain evidence="4">KSF</strain>
    </source>
</reference>
<feature type="compositionally biased region" description="Basic residues" evidence="1">
    <location>
        <begin position="559"/>
        <end position="571"/>
    </location>
</feature>
<gene>
    <name evidence="3" type="ORF">CLCR_02262</name>
</gene>
<dbReference type="SUPFAM" id="SSF54616">
    <property type="entry name" value="DNA-binding domain of Mlu1-box binding protein MBP1"/>
    <property type="match status" value="1"/>
</dbReference>
<proteinExistence type="predicted"/>
<dbReference type="EMBL" id="LGRB01000014">
    <property type="protein sequence ID" value="OCT47232.1"/>
    <property type="molecule type" value="Genomic_DNA"/>
</dbReference>
<organism evidence="3 4">
    <name type="scientific">Cladophialophora carrionii</name>
    <dbReference type="NCBI Taxonomy" id="86049"/>
    <lineage>
        <taxon>Eukaryota</taxon>
        <taxon>Fungi</taxon>
        <taxon>Dikarya</taxon>
        <taxon>Ascomycota</taxon>
        <taxon>Pezizomycotina</taxon>
        <taxon>Eurotiomycetes</taxon>
        <taxon>Chaetothyriomycetidae</taxon>
        <taxon>Chaetothyriales</taxon>
        <taxon>Herpotrichiellaceae</taxon>
        <taxon>Cladophialophora</taxon>
    </lineage>
</organism>
<evidence type="ECO:0000256" key="1">
    <source>
        <dbReference type="SAM" id="MobiDB-lite"/>
    </source>
</evidence>
<evidence type="ECO:0000313" key="4">
    <source>
        <dbReference type="Proteomes" id="UP000094526"/>
    </source>
</evidence>
<dbReference type="Gene3D" id="3.10.260.10">
    <property type="entry name" value="Transcription regulator HTH, APSES-type DNA-binding domain"/>
    <property type="match status" value="1"/>
</dbReference>
<dbReference type="GO" id="GO:0003677">
    <property type="term" value="F:DNA binding"/>
    <property type="evidence" value="ECO:0007669"/>
    <property type="project" value="InterPro"/>
</dbReference>
<feature type="region of interest" description="Disordered" evidence="1">
    <location>
        <begin position="466"/>
        <end position="505"/>
    </location>
</feature>
<name>A0A1C1CFI1_9EURO</name>
<keyword evidence="4" id="KW-1185">Reference proteome</keyword>
<dbReference type="InterPro" id="IPR036887">
    <property type="entry name" value="HTH_APSES_sf"/>
</dbReference>
<dbReference type="GO" id="GO:0000981">
    <property type="term" value="F:DNA-binding transcription factor activity, RNA polymerase II-specific"/>
    <property type="evidence" value="ECO:0007669"/>
    <property type="project" value="UniProtKB-ARBA"/>
</dbReference>
<feature type="compositionally biased region" description="Pro residues" evidence="1">
    <location>
        <begin position="97"/>
        <end position="108"/>
    </location>
</feature>